<keyword evidence="3" id="KW-1185">Reference proteome</keyword>
<dbReference type="VEuPathDB" id="FungiDB:EMCG_03906"/>
<dbReference type="Proteomes" id="UP000226031">
    <property type="component" value="Unassembled WGS sequence"/>
</dbReference>
<comment type="caution">
    <text evidence="2">The sequence shown here is derived from an EMBL/GenBank/DDBJ whole genome shotgun (WGS) entry which is preliminary data.</text>
</comment>
<evidence type="ECO:0000256" key="1">
    <source>
        <dbReference type="SAM" id="MobiDB-lite"/>
    </source>
</evidence>
<reference evidence="2 3" key="1">
    <citation type="submission" date="2017-10" db="EMBL/GenBank/DDBJ databases">
        <title>Comparative genomics in systemic dimorphic fungi from Ajellomycetaceae.</title>
        <authorList>
            <person name="Munoz J.F."/>
            <person name="Mcewen J.G."/>
            <person name="Clay O.K."/>
            <person name="Cuomo C.A."/>
        </authorList>
    </citation>
    <scope>NUCLEOTIDE SEQUENCE [LARGE SCALE GENOMIC DNA]</scope>
    <source>
        <strain evidence="2 3">UAMH4076</strain>
    </source>
</reference>
<name>A0A2B7ZMB8_9EURO</name>
<evidence type="ECO:0000313" key="2">
    <source>
        <dbReference type="EMBL" id="PGH34318.1"/>
    </source>
</evidence>
<sequence>MLELQQQQIADMHANQQCQYEEIQQLTQQGTPAQTISTLIKSEINPPNAARPLKERLGAPAYFDASNLALYPSWRLNMLAKLSVDEDTIGSLTNQSWYINGRLRDHMKQNVDKALTYEAFCIQLQTLNNHLTKLKSIQNSGRRHYTPATHMPAPKNNADTMD</sequence>
<dbReference type="STRING" id="73230.A0A2B7ZMB8"/>
<feature type="region of interest" description="Disordered" evidence="1">
    <location>
        <begin position="138"/>
        <end position="162"/>
    </location>
</feature>
<proteinExistence type="predicted"/>
<accession>A0A2B7ZMB8</accession>
<dbReference type="EMBL" id="PDND01000043">
    <property type="protein sequence ID" value="PGH34318.1"/>
    <property type="molecule type" value="Genomic_DNA"/>
</dbReference>
<dbReference type="AlphaFoldDB" id="A0A2B7ZMB8"/>
<evidence type="ECO:0000313" key="3">
    <source>
        <dbReference type="Proteomes" id="UP000226031"/>
    </source>
</evidence>
<protein>
    <submittedName>
        <fullName evidence="2">Uncharacterized protein</fullName>
    </submittedName>
</protein>
<organism evidence="2 3">
    <name type="scientific">[Emmonsia] crescens</name>
    <dbReference type="NCBI Taxonomy" id="73230"/>
    <lineage>
        <taxon>Eukaryota</taxon>
        <taxon>Fungi</taxon>
        <taxon>Dikarya</taxon>
        <taxon>Ascomycota</taxon>
        <taxon>Pezizomycotina</taxon>
        <taxon>Eurotiomycetes</taxon>
        <taxon>Eurotiomycetidae</taxon>
        <taxon>Onygenales</taxon>
        <taxon>Ajellomycetaceae</taxon>
        <taxon>Emergomyces</taxon>
    </lineage>
</organism>
<gene>
    <name evidence="2" type="ORF">GX50_02901</name>
</gene>